<dbReference type="Gene3D" id="3.40.50.2300">
    <property type="match status" value="2"/>
</dbReference>
<proteinExistence type="predicted"/>
<dbReference type="SUPFAM" id="SSF47413">
    <property type="entry name" value="lambda repressor-like DNA-binding domains"/>
    <property type="match status" value="1"/>
</dbReference>
<evidence type="ECO:0000256" key="1">
    <source>
        <dbReference type="ARBA" id="ARBA00023015"/>
    </source>
</evidence>
<dbReference type="PROSITE" id="PS50932">
    <property type="entry name" value="HTH_LACI_2"/>
    <property type="match status" value="1"/>
</dbReference>
<reference evidence="5 6" key="1">
    <citation type="submission" date="2021-04" db="EMBL/GenBank/DDBJ databases">
        <title>Whole genome sequence of Jiella sp. KSK16Y-1.</title>
        <authorList>
            <person name="Tuo L."/>
        </authorList>
    </citation>
    <scope>NUCLEOTIDE SEQUENCE [LARGE SCALE GENOMIC DNA]</scope>
    <source>
        <strain evidence="5 6">KSK16Y-1</strain>
    </source>
</reference>
<dbReference type="InterPro" id="IPR000843">
    <property type="entry name" value="HTH_LacI"/>
</dbReference>
<accession>A0ABS4BNC0</accession>
<dbReference type="Pfam" id="PF00356">
    <property type="entry name" value="LacI"/>
    <property type="match status" value="1"/>
</dbReference>
<comment type="caution">
    <text evidence="5">The sequence shown here is derived from an EMBL/GenBank/DDBJ whole genome shotgun (WGS) entry which is preliminary data.</text>
</comment>
<dbReference type="SUPFAM" id="SSF53822">
    <property type="entry name" value="Periplasmic binding protein-like I"/>
    <property type="match status" value="1"/>
</dbReference>
<sequence length="344" mass="35937">MDVSAKPKLDDVARVAGVSTATVSRCLNEPAKVTSKTRERVLSAVEALGYTPNFGGRALASRKTHTVGAVIPTMENAIFARGLQAFQEALAEAGVNLLVASSGYDAEREAAQIRALVGRGADGILLIGTARPEKTRAFLKRFATPCVIAWSIGGPGDVYVGFDNVAAARAIAERVIAFGHRRIAMISGITAMNDRAAGRIAGVRAALSEAGLSPEGLVVEEVRYAFDEAGVALHRLMAAPEPPTAIICGNDVLGVGAIVAARRRGLTVPCDLSITGFDDIDIAALVEPGLTTVHVPHRRMGLAAAKALLDLIEGQPQDRHVSIETSIIERGSLGPAPRSSSIGR</sequence>
<keyword evidence="2 5" id="KW-0238">DNA-binding</keyword>
<dbReference type="PANTHER" id="PTHR30146:SF109">
    <property type="entry name" value="HTH-TYPE TRANSCRIPTIONAL REGULATOR GALS"/>
    <property type="match status" value="1"/>
</dbReference>
<gene>
    <name evidence="5" type="ORF">J6595_21435</name>
</gene>
<dbReference type="InterPro" id="IPR028082">
    <property type="entry name" value="Peripla_BP_I"/>
</dbReference>
<dbReference type="Pfam" id="PF13377">
    <property type="entry name" value="Peripla_BP_3"/>
    <property type="match status" value="1"/>
</dbReference>
<evidence type="ECO:0000313" key="6">
    <source>
        <dbReference type="Proteomes" id="UP000678276"/>
    </source>
</evidence>
<dbReference type="RefSeq" id="WP_209597612.1">
    <property type="nucleotide sequence ID" value="NZ_JAGJCF010000026.1"/>
</dbReference>
<dbReference type="InterPro" id="IPR046335">
    <property type="entry name" value="LacI/GalR-like_sensor"/>
</dbReference>
<keyword evidence="3" id="KW-0804">Transcription</keyword>
<dbReference type="Proteomes" id="UP000678276">
    <property type="component" value="Unassembled WGS sequence"/>
</dbReference>
<dbReference type="PANTHER" id="PTHR30146">
    <property type="entry name" value="LACI-RELATED TRANSCRIPTIONAL REPRESSOR"/>
    <property type="match status" value="1"/>
</dbReference>
<dbReference type="CDD" id="cd06273">
    <property type="entry name" value="PBP1_LacI-like"/>
    <property type="match status" value="1"/>
</dbReference>
<keyword evidence="1" id="KW-0805">Transcription regulation</keyword>
<dbReference type="CDD" id="cd01392">
    <property type="entry name" value="HTH_LacI"/>
    <property type="match status" value="1"/>
</dbReference>
<evidence type="ECO:0000313" key="5">
    <source>
        <dbReference type="EMBL" id="MBP0618151.1"/>
    </source>
</evidence>
<dbReference type="GO" id="GO:0003677">
    <property type="term" value="F:DNA binding"/>
    <property type="evidence" value="ECO:0007669"/>
    <property type="project" value="UniProtKB-KW"/>
</dbReference>
<name>A0ABS4BNC0_9HYPH</name>
<evidence type="ECO:0000259" key="4">
    <source>
        <dbReference type="PROSITE" id="PS50932"/>
    </source>
</evidence>
<dbReference type="Gene3D" id="1.10.260.40">
    <property type="entry name" value="lambda repressor-like DNA-binding domains"/>
    <property type="match status" value="1"/>
</dbReference>
<evidence type="ECO:0000256" key="3">
    <source>
        <dbReference type="ARBA" id="ARBA00023163"/>
    </source>
</evidence>
<evidence type="ECO:0000256" key="2">
    <source>
        <dbReference type="ARBA" id="ARBA00023125"/>
    </source>
</evidence>
<dbReference type="SMART" id="SM00354">
    <property type="entry name" value="HTH_LACI"/>
    <property type="match status" value="1"/>
</dbReference>
<dbReference type="InterPro" id="IPR010982">
    <property type="entry name" value="Lambda_DNA-bd_dom_sf"/>
</dbReference>
<organism evidence="5 6">
    <name type="scientific">Jiella mangrovi</name>
    <dbReference type="NCBI Taxonomy" id="2821407"/>
    <lineage>
        <taxon>Bacteria</taxon>
        <taxon>Pseudomonadati</taxon>
        <taxon>Pseudomonadota</taxon>
        <taxon>Alphaproteobacteria</taxon>
        <taxon>Hyphomicrobiales</taxon>
        <taxon>Aurantimonadaceae</taxon>
        <taxon>Jiella</taxon>
    </lineage>
</organism>
<feature type="domain" description="HTH lacI-type" evidence="4">
    <location>
        <begin position="7"/>
        <end position="61"/>
    </location>
</feature>
<dbReference type="EMBL" id="JAGJCF010000026">
    <property type="protein sequence ID" value="MBP0618151.1"/>
    <property type="molecule type" value="Genomic_DNA"/>
</dbReference>
<keyword evidence="6" id="KW-1185">Reference proteome</keyword>
<protein>
    <submittedName>
        <fullName evidence="5">LacI family DNA-binding transcriptional regulator</fullName>
    </submittedName>
</protein>